<dbReference type="EMBL" id="CT868529">
    <property type="protein sequence ID" value="CAK84831.1"/>
    <property type="molecule type" value="Genomic_DNA"/>
</dbReference>
<dbReference type="AlphaFoldDB" id="A0DP64"/>
<dbReference type="InParanoid" id="A0DP64"/>
<protein>
    <submittedName>
        <fullName evidence="1">Uncharacterized protein</fullName>
    </submittedName>
</protein>
<dbReference type="KEGG" id="ptm:GSPATT00019013001"/>
<accession>A0DP64</accession>
<proteinExistence type="predicted"/>
<reference evidence="1 2" key="1">
    <citation type="journal article" date="2006" name="Nature">
        <title>Global trends of whole-genome duplications revealed by the ciliate Paramecium tetraurelia.</title>
        <authorList>
            <consortium name="Genoscope"/>
            <person name="Aury J.-M."/>
            <person name="Jaillon O."/>
            <person name="Duret L."/>
            <person name="Noel B."/>
            <person name="Jubin C."/>
            <person name="Porcel B.M."/>
            <person name="Segurens B."/>
            <person name="Daubin V."/>
            <person name="Anthouard V."/>
            <person name="Aiach N."/>
            <person name="Arnaiz O."/>
            <person name="Billaut A."/>
            <person name="Beisson J."/>
            <person name="Blanc I."/>
            <person name="Bouhouche K."/>
            <person name="Camara F."/>
            <person name="Duharcourt S."/>
            <person name="Guigo R."/>
            <person name="Gogendeau D."/>
            <person name="Katinka M."/>
            <person name="Keller A.-M."/>
            <person name="Kissmehl R."/>
            <person name="Klotz C."/>
            <person name="Koll F."/>
            <person name="Le Moue A."/>
            <person name="Lepere C."/>
            <person name="Malinsky S."/>
            <person name="Nowacki M."/>
            <person name="Nowak J.K."/>
            <person name="Plattner H."/>
            <person name="Poulain J."/>
            <person name="Ruiz F."/>
            <person name="Serrano V."/>
            <person name="Zagulski M."/>
            <person name="Dessen P."/>
            <person name="Betermier M."/>
            <person name="Weissenbach J."/>
            <person name="Scarpelli C."/>
            <person name="Schachter V."/>
            <person name="Sperling L."/>
            <person name="Meyer E."/>
            <person name="Cohen J."/>
            <person name="Wincker P."/>
        </authorList>
    </citation>
    <scope>NUCLEOTIDE SEQUENCE [LARGE SCALE GENOMIC DNA]</scope>
    <source>
        <strain evidence="1 2">Stock d4-2</strain>
    </source>
</reference>
<dbReference type="Proteomes" id="UP000000600">
    <property type="component" value="Unassembled WGS sequence"/>
</dbReference>
<name>A0DP64_PARTE</name>
<gene>
    <name evidence="1" type="ORF">GSPATT00019013001</name>
</gene>
<dbReference type="HOGENOM" id="CLU_1392564_0_0_1"/>
<dbReference type="RefSeq" id="XP_001452228.1">
    <property type="nucleotide sequence ID" value="XM_001452191.1"/>
</dbReference>
<dbReference type="OrthoDB" id="286956at2759"/>
<dbReference type="GeneID" id="5038013"/>
<dbReference type="OMA" id="VQQIPME"/>
<keyword evidence="2" id="KW-1185">Reference proteome</keyword>
<evidence type="ECO:0000313" key="2">
    <source>
        <dbReference type="Proteomes" id="UP000000600"/>
    </source>
</evidence>
<organism evidence="1 2">
    <name type="scientific">Paramecium tetraurelia</name>
    <dbReference type="NCBI Taxonomy" id="5888"/>
    <lineage>
        <taxon>Eukaryota</taxon>
        <taxon>Sar</taxon>
        <taxon>Alveolata</taxon>
        <taxon>Ciliophora</taxon>
        <taxon>Intramacronucleata</taxon>
        <taxon>Oligohymenophorea</taxon>
        <taxon>Peniculida</taxon>
        <taxon>Parameciidae</taxon>
        <taxon>Paramecium</taxon>
    </lineage>
</organism>
<sequence>MITIISKDGLKISISNQIIELAKGLEPYQVDKDIIFQEIVTGDFLQTFKLFYEEFQFDVEKMKFPKPIQSKEYEKAFGKVLSEHIKPFMDIAIREKNIDIFIQFIQGAHLFQAKHFIEFINCCLAMVIQFKGQSEYDIKQFQKDWNLSDQQQESQFNQQIFVLFRLFFSKLQNKYIQVLSAKDGEQQVQQIPMEEDLFGEEW</sequence>
<evidence type="ECO:0000313" key="1">
    <source>
        <dbReference type="EMBL" id="CAK84831.1"/>
    </source>
</evidence>